<dbReference type="GO" id="GO:0005524">
    <property type="term" value="F:ATP binding"/>
    <property type="evidence" value="ECO:0007669"/>
    <property type="project" value="UniProtKB-KW"/>
</dbReference>
<protein>
    <recommendedName>
        <fullName evidence="14">Sensor protein</fullName>
        <ecNumber evidence="14">2.7.13.3</ecNumber>
    </recommendedName>
</protein>
<feature type="domain" description="HAMP" evidence="16">
    <location>
        <begin position="189"/>
        <end position="242"/>
    </location>
</feature>
<evidence type="ECO:0000256" key="9">
    <source>
        <dbReference type="ARBA" id="ARBA00022777"/>
    </source>
</evidence>
<dbReference type="Gene3D" id="1.10.287.130">
    <property type="match status" value="1"/>
</dbReference>
<evidence type="ECO:0000256" key="12">
    <source>
        <dbReference type="ARBA" id="ARBA00023012"/>
    </source>
</evidence>
<dbReference type="InterPro" id="IPR036890">
    <property type="entry name" value="HATPase_C_sf"/>
</dbReference>
<keyword evidence="18" id="KW-1185">Reference proteome</keyword>
<evidence type="ECO:0000256" key="10">
    <source>
        <dbReference type="ARBA" id="ARBA00022840"/>
    </source>
</evidence>
<dbReference type="InterPro" id="IPR050428">
    <property type="entry name" value="TCS_sensor_his_kinase"/>
</dbReference>
<evidence type="ECO:0000256" key="13">
    <source>
        <dbReference type="ARBA" id="ARBA00023136"/>
    </source>
</evidence>
<proteinExistence type="predicted"/>
<gene>
    <name evidence="17" type="primary">czcS_1</name>
    <name evidence="17" type="ORF">LMG28138_05143</name>
</gene>
<name>A0A6S7BTL6_9BURK</name>
<dbReference type="EC" id="2.7.13.3" evidence="14"/>
<comment type="subcellular location">
    <subcellularLocation>
        <location evidence="2">Cell inner membrane</location>
        <topology evidence="2">Multi-pass membrane protein</topology>
    </subcellularLocation>
</comment>
<dbReference type="CDD" id="cd00082">
    <property type="entry name" value="HisKA"/>
    <property type="match status" value="1"/>
</dbReference>
<evidence type="ECO:0000259" key="16">
    <source>
        <dbReference type="PROSITE" id="PS50885"/>
    </source>
</evidence>
<accession>A0A6S7BTL6</accession>
<keyword evidence="3 14" id="KW-1003">Cell membrane</keyword>
<dbReference type="SUPFAM" id="SSF47384">
    <property type="entry name" value="Homodimeric domain of signal transducing histidine kinase"/>
    <property type="match status" value="1"/>
</dbReference>
<dbReference type="PANTHER" id="PTHR45436:SF3">
    <property type="entry name" value="SENSOR HISTIDINE KINASE HPRS"/>
    <property type="match status" value="1"/>
</dbReference>
<evidence type="ECO:0000256" key="14">
    <source>
        <dbReference type="RuleBase" id="RU364088"/>
    </source>
</evidence>
<keyword evidence="8 14" id="KW-0547">Nucleotide-binding</keyword>
<evidence type="ECO:0000256" key="3">
    <source>
        <dbReference type="ARBA" id="ARBA00022475"/>
    </source>
</evidence>
<dbReference type="PROSITE" id="PS50885">
    <property type="entry name" value="HAMP"/>
    <property type="match status" value="1"/>
</dbReference>
<reference evidence="17 18" key="1">
    <citation type="submission" date="2020-04" db="EMBL/GenBank/DDBJ databases">
        <authorList>
            <person name="De Canck E."/>
        </authorList>
    </citation>
    <scope>NUCLEOTIDE SEQUENCE [LARGE SCALE GENOMIC DNA]</scope>
    <source>
        <strain evidence="17 18">LMG 28138</strain>
    </source>
</reference>
<evidence type="ECO:0000256" key="8">
    <source>
        <dbReference type="ARBA" id="ARBA00022741"/>
    </source>
</evidence>
<organism evidence="17 18">
    <name type="scientific">Pararobbsia alpina</name>
    <dbReference type="NCBI Taxonomy" id="621374"/>
    <lineage>
        <taxon>Bacteria</taxon>
        <taxon>Pseudomonadati</taxon>
        <taxon>Pseudomonadota</taxon>
        <taxon>Betaproteobacteria</taxon>
        <taxon>Burkholderiales</taxon>
        <taxon>Burkholderiaceae</taxon>
        <taxon>Pararobbsia</taxon>
    </lineage>
</organism>
<dbReference type="GO" id="GO:0000155">
    <property type="term" value="F:phosphorelay sensor kinase activity"/>
    <property type="evidence" value="ECO:0007669"/>
    <property type="project" value="InterPro"/>
</dbReference>
<evidence type="ECO:0000313" key="18">
    <source>
        <dbReference type="Proteomes" id="UP000494115"/>
    </source>
</evidence>
<keyword evidence="12 14" id="KW-0902">Two-component regulatory system</keyword>
<dbReference type="InterPro" id="IPR003594">
    <property type="entry name" value="HATPase_dom"/>
</dbReference>
<dbReference type="SUPFAM" id="SSF55874">
    <property type="entry name" value="ATPase domain of HSP90 chaperone/DNA topoisomerase II/histidine kinase"/>
    <property type="match status" value="1"/>
</dbReference>
<keyword evidence="7 14" id="KW-0812">Transmembrane</keyword>
<dbReference type="EMBL" id="CADIKM010000046">
    <property type="protein sequence ID" value="CAB3802161.1"/>
    <property type="molecule type" value="Genomic_DNA"/>
</dbReference>
<comment type="function">
    <text evidence="14">Member of a two-component regulatory system.</text>
</comment>
<keyword evidence="11 14" id="KW-1133">Transmembrane helix</keyword>
<sequence length="488" mass="54275">MRRFSLTTKLAAAFAVITLLVFGVVGTVLYQALSRDIQAQDDMNLVLAARHFHRLASELKAIKGIREHETRLNSLVLGDTASLMQVRDASDRLLIEHNESGAQVGPMPVIEPSRRLTSADVTQWEDPAGHVLRGIAFAVLLNDNSVIHVLVAREMSDRGALQSRYRWTILVTMLCGMITAALLAFISIRRTFRVLVQVARDAAQVHVHRLDARLDMSRMPPEFDALGMSLNAMLERLEGGFKRLSQSVSDLAHDMRTPIANMRGASEVALARPRSVDEYQGLIESNLEECERLSRMIENVLFLARADQPEFVTSAREFDVSEELERIAEYFEGISDDAGVLIRVDAQGVLRADEELFRRAVSNLLANALRYTPRGDTISIRARVNPTGMLVSVENPGEPIPSEHLGKLFDRFYRVDPSRASFSGSTGLGLAIVRSIMELHGGRATVESDSRSTRFYLQFVRELDGTTNGMKNGTKNNVFHASNGMKRS</sequence>
<dbReference type="Gene3D" id="6.10.340.10">
    <property type="match status" value="1"/>
</dbReference>
<evidence type="ECO:0000256" key="6">
    <source>
        <dbReference type="ARBA" id="ARBA00022679"/>
    </source>
</evidence>
<dbReference type="InterPro" id="IPR048590">
    <property type="entry name" value="CusS-like_sensor"/>
</dbReference>
<dbReference type="InterPro" id="IPR006290">
    <property type="entry name" value="CztS_silS_copS"/>
</dbReference>
<dbReference type="AlphaFoldDB" id="A0A6S7BTL6"/>
<keyword evidence="4 14" id="KW-0997">Cell inner membrane</keyword>
<dbReference type="InterPro" id="IPR036097">
    <property type="entry name" value="HisK_dim/P_sf"/>
</dbReference>
<dbReference type="Gene3D" id="3.30.565.10">
    <property type="entry name" value="Histidine kinase-like ATPase, C-terminal domain"/>
    <property type="match status" value="1"/>
</dbReference>
<evidence type="ECO:0000256" key="2">
    <source>
        <dbReference type="ARBA" id="ARBA00004429"/>
    </source>
</evidence>
<dbReference type="PROSITE" id="PS50109">
    <property type="entry name" value="HIS_KIN"/>
    <property type="match status" value="1"/>
</dbReference>
<dbReference type="FunFam" id="3.30.565.10:FF:000006">
    <property type="entry name" value="Sensor histidine kinase WalK"/>
    <property type="match status" value="1"/>
</dbReference>
<keyword evidence="13 14" id="KW-0472">Membrane</keyword>
<dbReference type="PANTHER" id="PTHR45436">
    <property type="entry name" value="SENSOR HISTIDINE KINASE YKOH"/>
    <property type="match status" value="1"/>
</dbReference>
<dbReference type="Proteomes" id="UP000494115">
    <property type="component" value="Unassembled WGS sequence"/>
</dbReference>
<keyword evidence="9 14" id="KW-0418">Kinase</keyword>
<feature type="transmembrane region" description="Helical" evidence="14">
    <location>
        <begin position="165"/>
        <end position="186"/>
    </location>
</feature>
<keyword evidence="5" id="KW-0597">Phosphoprotein</keyword>
<dbReference type="InterPro" id="IPR004358">
    <property type="entry name" value="Sig_transdc_His_kin-like_C"/>
</dbReference>
<evidence type="ECO:0000256" key="5">
    <source>
        <dbReference type="ARBA" id="ARBA00022553"/>
    </source>
</evidence>
<dbReference type="InterPro" id="IPR005467">
    <property type="entry name" value="His_kinase_dom"/>
</dbReference>
<keyword evidence="10 14" id="KW-0067">ATP-binding</keyword>
<evidence type="ECO:0000256" key="1">
    <source>
        <dbReference type="ARBA" id="ARBA00000085"/>
    </source>
</evidence>
<dbReference type="Pfam" id="PF00512">
    <property type="entry name" value="HisKA"/>
    <property type="match status" value="1"/>
</dbReference>
<evidence type="ECO:0000256" key="7">
    <source>
        <dbReference type="ARBA" id="ARBA00022692"/>
    </source>
</evidence>
<dbReference type="SMART" id="SM00388">
    <property type="entry name" value="HisKA"/>
    <property type="match status" value="1"/>
</dbReference>
<dbReference type="CDD" id="cd00075">
    <property type="entry name" value="HATPase"/>
    <property type="match status" value="1"/>
</dbReference>
<dbReference type="RefSeq" id="WP_175107726.1">
    <property type="nucleotide sequence ID" value="NZ_CADIKM010000046.1"/>
</dbReference>
<keyword evidence="6 14" id="KW-0808">Transferase</keyword>
<dbReference type="Pfam" id="PF02518">
    <property type="entry name" value="HATPase_c"/>
    <property type="match status" value="1"/>
</dbReference>
<evidence type="ECO:0000256" key="4">
    <source>
        <dbReference type="ARBA" id="ARBA00022519"/>
    </source>
</evidence>
<dbReference type="Pfam" id="PF21085">
    <property type="entry name" value="CusS"/>
    <property type="match status" value="1"/>
</dbReference>
<dbReference type="GO" id="GO:0005886">
    <property type="term" value="C:plasma membrane"/>
    <property type="evidence" value="ECO:0007669"/>
    <property type="project" value="UniProtKB-SubCell"/>
</dbReference>
<dbReference type="InterPro" id="IPR003660">
    <property type="entry name" value="HAMP_dom"/>
</dbReference>
<dbReference type="NCBIfam" id="TIGR01386">
    <property type="entry name" value="cztS_silS_copS"/>
    <property type="match status" value="1"/>
</dbReference>
<comment type="catalytic activity">
    <reaction evidence="1 14">
        <text>ATP + protein L-histidine = ADP + protein N-phospho-L-histidine.</text>
        <dbReference type="EC" id="2.7.13.3"/>
    </reaction>
</comment>
<dbReference type="PRINTS" id="PR00344">
    <property type="entry name" value="BCTRLSENSOR"/>
</dbReference>
<dbReference type="InterPro" id="IPR003661">
    <property type="entry name" value="HisK_dim/P_dom"/>
</dbReference>
<evidence type="ECO:0000259" key="15">
    <source>
        <dbReference type="PROSITE" id="PS50109"/>
    </source>
</evidence>
<evidence type="ECO:0000256" key="11">
    <source>
        <dbReference type="ARBA" id="ARBA00022989"/>
    </source>
</evidence>
<dbReference type="SMART" id="SM00387">
    <property type="entry name" value="HATPase_c"/>
    <property type="match status" value="1"/>
</dbReference>
<feature type="domain" description="Histidine kinase" evidence="15">
    <location>
        <begin position="250"/>
        <end position="463"/>
    </location>
</feature>
<evidence type="ECO:0000313" key="17">
    <source>
        <dbReference type="EMBL" id="CAB3802161.1"/>
    </source>
</evidence>